<dbReference type="AlphaFoldDB" id="A0A645ELV3"/>
<dbReference type="InterPro" id="IPR002559">
    <property type="entry name" value="Transposase_11"/>
</dbReference>
<reference evidence="2" key="1">
    <citation type="submission" date="2019-08" db="EMBL/GenBank/DDBJ databases">
        <authorList>
            <person name="Kucharzyk K."/>
            <person name="Murdoch R.W."/>
            <person name="Higgins S."/>
            <person name="Loffler F."/>
        </authorList>
    </citation>
    <scope>NUCLEOTIDE SEQUENCE</scope>
</reference>
<protein>
    <submittedName>
        <fullName evidence="2">IS982 family transposase ISPrsp2</fullName>
    </submittedName>
</protein>
<dbReference type="NCBIfam" id="NF033520">
    <property type="entry name" value="transpos_IS982"/>
    <property type="match status" value="1"/>
</dbReference>
<dbReference type="EMBL" id="VSSQ01048060">
    <property type="protein sequence ID" value="MPN02099.1"/>
    <property type="molecule type" value="Genomic_DNA"/>
</dbReference>
<dbReference type="GO" id="GO:0003677">
    <property type="term" value="F:DNA binding"/>
    <property type="evidence" value="ECO:0007669"/>
    <property type="project" value="InterPro"/>
</dbReference>
<name>A0A645ELV3_9ZZZZ</name>
<gene>
    <name evidence="2" type="ORF">SDC9_149312</name>
</gene>
<evidence type="ECO:0000259" key="1">
    <source>
        <dbReference type="Pfam" id="PF01609"/>
    </source>
</evidence>
<dbReference type="GO" id="GO:0006313">
    <property type="term" value="P:DNA transposition"/>
    <property type="evidence" value="ECO:0007669"/>
    <property type="project" value="InterPro"/>
</dbReference>
<organism evidence="2">
    <name type="scientific">bioreactor metagenome</name>
    <dbReference type="NCBI Taxonomy" id="1076179"/>
    <lineage>
        <taxon>unclassified sequences</taxon>
        <taxon>metagenomes</taxon>
        <taxon>ecological metagenomes</taxon>
    </lineage>
</organism>
<evidence type="ECO:0000313" key="2">
    <source>
        <dbReference type="EMBL" id="MPN02099.1"/>
    </source>
</evidence>
<sequence length="299" mass="34751">MHNLYAIFAKFLHICKEFSDNLVTEHGNIPRPGVVPRFSDLEVVSLSLTMESIGLDSENYLFSKLGEYSNELPHLISRRQFNDRRKLTANLCKEIRERIVTEIDGGEEFFCIDSKPIEVCRIARAKRCKVGKYDYERSPAFGYCASQKLYYYGYKLHAVCGLNGVIHSFDLTKANVHDIHYLQDVKYEYQNCSLFGDKGYIGTEVQLDLFESANIKLEVPYRLNQKNWKPTFIPFAKARKRIETLFSQMCDQFMMIRNYAKDVNGIFTRIISKISALTILQYINKINNRPIGRIKYALI</sequence>
<proteinExistence type="predicted"/>
<comment type="caution">
    <text evidence="2">The sequence shown here is derived from an EMBL/GenBank/DDBJ whole genome shotgun (WGS) entry which is preliminary data.</text>
</comment>
<accession>A0A645ELV3</accession>
<feature type="domain" description="Transposase IS4-like" evidence="1">
    <location>
        <begin position="106"/>
        <end position="278"/>
    </location>
</feature>
<dbReference type="GO" id="GO:0004803">
    <property type="term" value="F:transposase activity"/>
    <property type="evidence" value="ECO:0007669"/>
    <property type="project" value="InterPro"/>
</dbReference>
<dbReference type="Pfam" id="PF01609">
    <property type="entry name" value="DDE_Tnp_1"/>
    <property type="match status" value="1"/>
</dbReference>